<proteinExistence type="predicted"/>
<dbReference type="Proteomes" id="UP000241362">
    <property type="component" value="Unassembled WGS sequence"/>
</dbReference>
<dbReference type="GO" id="GO:0016829">
    <property type="term" value="F:lyase activity"/>
    <property type="evidence" value="ECO:0007669"/>
    <property type="project" value="UniProtKB-KW"/>
</dbReference>
<dbReference type="AlphaFoldDB" id="A0A2T4JBJ1"/>
<gene>
    <name evidence="2" type="ORF">C5F44_05465</name>
</gene>
<dbReference type="EMBL" id="PZKE01000004">
    <property type="protein sequence ID" value="PTE15261.1"/>
    <property type="molecule type" value="Genomic_DNA"/>
</dbReference>
<sequence>MTRIVPALITALLLAACGADGAPVAPTKAVTQPGIEITGSARIGIVSR</sequence>
<dbReference type="RefSeq" id="WP_107672511.1">
    <property type="nucleotide sequence ID" value="NZ_PZKE01000004.1"/>
</dbReference>
<keyword evidence="3" id="KW-1185">Reference proteome</keyword>
<keyword evidence="1" id="KW-0732">Signal</keyword>
<organism evidence="2 3">
    <name type="scientific">Fuscovulum blasticum DSM 2131</name>
    <dbReference type="NCBI Taxonomy" id="1188250"/>
    <lineage>
        <taxon>Bacteria</taxon>
        <taxon>Pseudomonadati</taxon>
        <taxon>Pseudomonadota</taxon>
        <taxon>Alphaproteobacteria</taxon>
        <taxon>Rhodobacterales</taxon>
        <taxon>Paracoccaceae</taxon>
        <taxon>Pseudogemmobacter</taxon>
    </lineage>
</organism>
<keyword evidence="2" id="KW-0456">Lyase</keyword>
<comment type="caution">
    <text evidence="2">The sequence shown here is derived from an EMBL/GenBank/DDBJ whole genome shotgun (WGS) entry which is preliminary data.</text>
</comment>
<evidence type="ECO:0000313" key="2">
    <source>
        <dbReference type="EMBL" id="PTE15261.1"/>
    </source>
</evidence>
<feature type="chain" id="PRO_5015611248" evidence="1">
    <location>
        <begin position="22"/>
        <end position="48"/>
    </location>
</feature>
<evidence type="ECO:0000256" key="1">
    <source>
        <dbReference type="SAM" id="SignalP"/>
    </source>
</evidence>
<feature type="signal peptide" evidence="1">
    <location>
        <begin position="1"/>
        <end position="21"/>
    </location>
</feature>
<dbReference type="PROSITE" id="PS51257">
    <property type="entry name" value="PROKAR_LIPOPROTEIN"/>
    <property type="match status" value="1"/>
</dbReference>
<accession>A0A2T4JBJ1</accession>
<name>A0A2T4JBJ1_FUSBL</name>
<protein>
    <submittedName>
        <fullName evidence="2">Argininosuccinate lyase</fullName>
    </submittedName>
</protein>
<reference evidence="2 3" key="1">
    <citation type="submission" date="2018-03" db="EMBL/GenBank/DDBJ databases">
        <title>Rhodobacter blasticus.</title>
        <authorList>
            <person name="Meyer T.E."/>
            <person name="Miller S."/>
            <person name="Lodha T."/>
            <person name="Gandham S."/>
            <person name="Chintalapati S."/>
            <person name="Chintalapati V.R."/>
        </authorList>
    </citation>
    <scope>NUCLEOTIDE SEQUENCE [LARGE SCALE GENOMIC DNA]</scope>
    <source>
        <strain evidence="2 3">DSM 2131</strain>
    </source>
</reference>
<evidence type="ECO:0000313" key="3">
    <source>
        <dbReference type="Proteomes" id="UP000241362"/>
    </source>
</evidence>